<reference evidence="1 2" key="1">
    <citation type="journal article" date="2013" name="Genome Announc.">
        <title>Whole-genome sequences of five oyster-associated bacteria show potential for crude oil hydrocarbon degradation.</title>
        <authorList>
            <person name="Chauhan A."/>
            <person name="Green S."/>
            <person name="Pathak A."/>
            <person name="Thomas J."/>
            <person name="Venkatramanan R."/>
        </authorList>
    </citation>
    <scope>NUCLEOTIDE SEQUENCE [LARGE SCALE GENOMIC DNA]</scope>
    <source>
        <strain evidence="1 2">MF109</strain>
    </source>
</reference>
<evidence type="ECO:0000313" key="2">
    <source>
        <dbReference type="Proteomes" id="UP000016033"/>
    </source>
</evidence>
<evidence type="ECO:0000313" key="1">
    <source>
        <dbReference type="EMBL" id="EQM81696.1"/>
    </source>
</evidence>
<organism evidence="1 2">
    <name type="scientific">Microbacterium maritypicum MF109</name>
    <dbReference type="NCBI Taxonomy" id="1333857"/>
    <lineage>
        <taxon>Bacteria</taxon>
        <taxon>Bacillati</taxon>
        <taxon>Actinomycetota</taxon>
        <taxon>Actinomycetes</taxon>
        <taxon>Micrococcales</taxon>
        <taxon>Microbacteriaceae</taxon>
        <taxon>Microbacterium</taxon>
    </lineage>
</organism>
<protein>
    <recommendedName>
        <fullName evidence="3">DUF559 domain-containing protein</fullName>
    </recommendedName>
</protein>
<proteinExistence type="predicted"/>
<dbReference type="RefSeq" id="WP_021199174.1">
    <property type="nucleotide sequence ID" value="NZ_ATAO01000124.1"/>
</dbReference>
<evidence type="ECO:0008006" key="3">
    <source>
        <dbReference type="Google" id="ProtNLM"/>
    </source>
</evidence>
<dbReference type="Proteomes" id="UP000016033">
    <property type="component" value="Unassembled WGS sequence"/>
</dbReference>
<dbReference type="EMBL" id="ATAO01000124">
    <property type="protein sequence ID" value="EQM81696.1"/>
    <property type="molecule type" value="Genomic_DNA"/>
</dbReference>
<dbReference type="PATRIC" id="fig|1333857.3.peg.1204"/>
<gene>
    <name evidence="1" type="ORF">L687_14520</name>
</gene>
<sequence>MKIERMRRAVTIEEARQLLLSRRDVLARGITERELKGMVDGGVLIRVRRGWYAEGEAWAQLWAEGRHLLKVLAVHRESSGGGAAFCFDSAAVLHGLPLYRTFPAHVHVLLGRTSHSRVKGCVARHDIQVGEGDLEEIEGIRCTSLERTVLDLTSRLGPEAAISVADAALRRVAMRGNEQDSEVAATWRGELARRARAVSGRGIRQARAMIALSDGRAQLPGESVSRLHLHRLGFTGIELQSHVTGPGGEDYWLDFAFRGLQAFGEFDGRGKYLDPDLRGERSAEDIVIAEKCREDAVRGVTGWRVVRWGYEHIVTPEALGARLGAFGLRP</sequence>
<accession>T5KRR0</accession>
<name>T5KRR0_MICMQ</name>
<comment type="caution">
    <text evidence="1">The sequence shown here is derived from an EMBL/GenBank/DDBJ whole genome shotgun (WGS) entry which is preliminary data.</text>
</comment>
<dbReference type="AlphaFoldDB" id="T5KRR0"/>